<comment type="caution">
    <text evidence="3">The sequence shown here is derived from an EMBL/GenBank/DDBJ whole genome shotgun (WGS) entry which is preliminary data.</text>
</comment>
<dbReference type="EC" id="3.4.-.-" evidence="1"/>
<reference evidence="3" key="1">
    <citation type="journal article" date="2021" name="PeerJ">
        <title>Extensive microbial diversity within the chicken gut microbiome revealed by metagenomics and culture.</title>
        <authorList>
            <person name="Gilroy R."/>
            <person name="Ravi A."/>
            <person name="Getino M."/>
            <person name="Pursley I."/>
            <person name="Horton D.L."/>
            <person name="Alikhan N.F."/>
            <person name="Baker D."/>
            <person name="Gharbi K."/>
            <person name="Hall N."/>
            <person name="Watson M."/>
            <person name="Adriaenssens E.M."/>
            <person name="Foster-Nyarko E."/>
            <person name="Jarju S."/>
            <person name="Secka A."/>
            <person name="Antonio M."/>
            <person name="Oren A."/>
            <person name="Chaudhuri R.R."/>
            <person name="La Ragione R."/>
            <person name="Hildebrand F."/>
            <person name="Pallen M.J."/>
        </authorList>
    </citation>
    <scope>NUCLEOTIDE SEQUENCE</scope>
    <source>
        <strain evidence="3">ChiHjej11B10-19426</strain>
    </source>
</reference>
<evidence type="ECO:0000256" key="2">
    <source>
        <dbReference type="SAM" id="SignalP"/>
    </source>
</evidence>
<evidence type="ECO:0000313" key="4">
    <source>
        <dbReference type="Proteomes" id="UP000824014"/>
    </source>
</evidence>
<gene>
    <name evidence="3" type="ORF">H9816_07640</name>
</gene>
<comment type="similarity">
    <text evidence="1">Belongs to the peptidase C69 family.</text>
</comment>
<proteinExistence type="inferred from homology"/>
<reference evidence="3" key="2">
    <citation type="submission" date="2021-04" db="EMBL/GenBank/DDBJ databases">
        <authorList>
            <person name="Gilroy R."/>
        </authorList>
    </citation>
    <scope>NUCLEOTIDE SEQUENCE</scope>
    <source>
        <strain evidence="3">ChiHjej11B10-19426</strain>
    </source>
</reference>
<dbReference type="GO" id="GO:0006508">
    <property type="term" value="P:proteolysis"/>
    <property type="evidence" value="ECO:0007669"/>
    <property type="project" value="UniProtKB-KW"/>
</dbReference>
<evidence type="ECO:0000313" key="3">
    <source>
        <dbReference type="EMBL" id="HIZ15762.1"/>
    </source>
</evidence>
<dbReference type="PANTHER" id="PTHR12994:SF17">
    <property type="entry name" value="LD30995P"/>
    <property type="match status" value="1"/>
</dbReference>
<feature type="signal peptide" evidence="2">
    <location>
        <begin position="1"/>
        <end position="21"/>
    </location>
</feature>
<feature type="chain" id="PRO_5038570178" description="Dipeptidase" evidence="2">
    <location>
        <begin position="22"/>
        <end position="558"/>
    </location>
</feature>
<comment type="catalytic activity">
    <reaction evidence="1">
        <text>an L-aminoacyl-L-amino acid + H2O = 2 an L-alpha-amino acid</text>
        <dbReference type="Rhea" id="RHEA:48940"/>
        <dbReference type="ChEBI" id="CHEBI:15377"/>
        <dbReference type="ChEBI" id="CHEBI:59869"/>
        <dbReference type="ChEBI" id="CHEBI:77460"/>
    </reaction>
</comment>
<keyword evidence="1" id="KW-0224">Dipeptidase</keyword>
<name>A0A9D2DF75_9BACT</name>
<dbReference type="PANTHER" id="PTHR12994">
    <property type="entry name" value="SECERNIN"/>
    <property type="match status" value="1"/>
</dbReference>
<keyword evidence="1" id="KW-0645">Protease</keyword>
<dbReference type="GO" id="GO:0016805">
    <property type="term" value="F:dipeptidase activity"/>
    <property type="evidence" value="ECO:0007669"/>
    <property type="project" value="UniProtKB-KW"/>
</dbReference>
<dbReference type="Pfam" id="PF03577">
    <property type="entry name" value="Peptidase_C69"/>
    <property type="match status" value="1"/>
</dbReference>
<protein>
    <recommendedName>
        <fullName evidence="1">Dipeptidase</fullName>
        <ecNumber evidence="1">3.4.-.-</ecNumber>
    </recommendedName>
</protein>
<organism evidence="3 4">
    <name type="scientific">Candidatus Tidjanibacter faecipullorum</name>
    <dbReference type="NCBI Taxonomy" id="2838766"/>
    <lineage>
        <taxon>Bacteria</taxon>
        <taxon>Pseudomonadati</taxon>
        <taxon>Bacteroidota</taxon>
        <taxon>Bacteroidia</taxon>
        <taxon>Bacteroidales</taxon>
        <taxon>Rikenellaceae</taxon>
        <taxon>Tidjanibacter</taxon>
    </lineage>
</organism>
<evidence type="ECO:0000256" key="1">
    <source>
        <dbReference type="RuleBase" id="RU364089"/>
    </source>
</evidence>
<accession>A0A9D2DF75</accession>
<dbReference type="PROSITE" id="PS51257">
    <property type="entry name" value="PROKAR_LIPOPROTEIN"/>
    <property type="match status" value="1"/>
</dbReference>
<dbReference type="Proteomes" id="UP000824014">
    <property type="component" value="Unassembled WGS sequence"/>
</dbReference>
<dbReference type="EMBL" id="DXCC01000029">
    <property type="protein sequence ID" value="HIZ15762.1"/>
    <property type="molecule type" value="Genomic_DNA"/>
</dbReference>
<sequence length="558" mass="63058">MRKFLLATGLFAALGIGVAQACTNFIITKGASTDGSAMVSYAADSHILYGALYKYNAPKKDYKPGDLVPIYEWDSGRYLGKILQVPHTYSTVGNMNDRQLVIAETTYGGRPELVDPDGGIDYGSLIYITLQRAATAREAIATIVELANTYGYASSGESFSIVDKNEAWIFEMIGKGSRIVNGENVNKGIVWVARRIPDGYISAHANHARITQFPLDDPENCLYAPDVISFAREMGYYEGPDEEFSFSDTYAPLYFGAMRGCESRVWAFFNEFASGMDAYLDYALGQNPDNRMPLWVKPDQKISPKEVFDAMRSHYEGTPMDMTTDIGAGGNVSPYRWRPMEFEWEGETYFNERATATQQTAFWFVAQTRADLPDPIGGVLWFGVDDAGTSALTPIYCGTTEVPWCLDVRNGDMLHYSDESSFWIFNRIAQFAYLRYDQVGAAVRQTADAWENEMLLAVQQFDERIMHNNYSERRIVREATEFSVSHADELFRKWVELDKYLLVKYMDGNVKVEEDGHFKSNGFDERIPVMPQFPGYSEKWKEAVVRDHGDVIRVPKAE</sequence>
<keyword evidence="2" id="KW-0732">Signal</keyword>
<dbReference type="GO" id="GO:0070004">
    <property type="term" value="F:cysteine-type exopeptidase activity"/>
    <property type="evidence" value="ECO:0007669"/>
    <property type="project" value="InterPro"/>
</dbReference>
<dbReference type="InterPro" id="IPR005322">
    <property type="entry name" value="Peptidase_C69"/>
</dbReference>
<keyword evidence="1" id="KW-0378">Hydrolase</keyword>
<dbReference type="AlphaFoldDB" id="A0A9D2DF75"/>
<dbReference type="Gene3D" id="3.60.60.10">
    <property type="entry name" value="Penicillin V Acylase, Chain A"/>
    <property type="match status" value="1"/>
</dbReference>